<comment type="similarity">
    <text evidence="10">Belongs to the DEAD box helicase family.</text>
</comment>
<dbReference type="InterPro" id="IPR011545">
    <property type="entry name" value="DEAD/DEAH_box_helicase_dom"/>
</dbReference>
<dbReference type="Gene3D" id="3.40.50.300">
    <property type="entry name" value="P-loop containing nucleotide triphosphate hydrolases"/>
    <property type="match status" value="2"/>
</dbReference>
<feature type="compositionally biased region" description="Basic and acidic residues" evidence="11">
    <location>
        <begin position="8"/>
        <end position="21"/>
    </location>
</feature>
<evidence type="ECO:0000256" key="11">
    <source>
        <dbReference type="SAM" id="MobiDB-lite"/>
    </source>
</evidence>
<dbReference type="OrthoDB" id="10261904at2759"/>
<dbReference type="InterPro" id="IPR050079">
    <property type="entry name" value="DEAD_box_RNA_helicase"/>
</dbReference>
<accession>A0A9P5N1Z8</accession>
<evidence type="ECO:0000313" key="16">
    <source>
        <dbReference type="Proteomes" id="UP000759537"/>
    </source>
</evidence>
<dbReference type="GO" id="GO:0010467">
    <property type="term" value="P:gene expression"/>
    <property type="evidence" value="ECO:0007669"/>
    <property type="project" value="UniProtKB-ARBA"/>
</dbReference>
<feature type="compositionally biased region" description="Acidic residues" evidence="11">
    <location>
        <begin position="58"/>
        <end position="72"/>
    </location>
</feature>
<keyword evidence="8" id="KW-0539">Nucleus</keyword>
<dbReference type="CDD" id="cd17955">
    <property type="entry name" value="DEADc_DDX49"/>
    <property type="match status" value="1"/>
</dbReference>
<reference evidence="15" key="1">
    <citation type="submission" date="2019-10" db="EMBL/GenBank/DDBJ databases">
        <authorList>
            <consortium name="DOE Joint Genome Institute"/>
            <person name="Kuo A."/>
            <person name="Miyauchi S."/>
            <person name="Kiss E."/>
            <person name="Drula E."/>
            <person name="Kohler A."/>
            <person name="Sanchez-Garcia M."/>
            <person name="Andreopoulos B."/>
            <person name="Barry K.W."/>
            <person name="Bonito G."/>
            <person name="Buee M."/>
            <person name="Carver A."/>
            <person name="Chen C."/>
            <person name="Cichocki N."/>
            <person name="Clum A."/>
            <person name="Culley D."/>
            <person name="Crous P.W."/>
            <person name="Fauchery L."/>
            <person name="Girlanda M."/>
            <person name="Hayes R."/>
            <person name="Keri Z."/>
            <person name="LaButti K."/>
            <person name="Lipzen A."/>
            <person name="Lombard V."/>
            <person name="Magnuson J."/>
            <person name="Maillard F."/>
            <person name="Morin E."/>
            <person name="Murat C."/>
            <person name="Nolan M."/>
            <person name="Ohm R."/>
            <person name="Pangilinan J."/>
            <person name="Pereira M."/>
            <person name="Perotto S."/>
            <person name="Peter M."/>
            <person name="Riley R."/>
            <person name="Sitrit Y."/>
            <person name="Stielow B."/>
            <person name="Szollosi G."/>
            <person name="Zifcakova L."/>
            <person name="Stursova M."/>
            <person name="Spatafora J.W."/>
            <person name="Tedersoo L."/>
            <person name="Vaario L.-M."/>
            <person name="Yamada A."/>
            <person name="Yan M."/>
            <person name="Wang P."/>
            <person name="Xu J."/>
            <person name="Bruns T."/>
            <person name="Baldrian P."/>
            <person name="Vilgalys R."/>
            <person name="Henrissat B."/>
            <person name="Grigoriev I.V."/>
            <person name="Hibbett D."/>
            <person name="Nagy L.G."/>
            <person name="Martin F.M."/>
        </authorList>
    </citation>
    <scope>NUCLEOTIDE SEQUENCE</scope>
    <source>
        <strain evidence="15">Prilba</strain>
    </source>
</reference>
<evidence type="ECO:0000313" key="15">
    <source>
        <dbReference type="EMBL" id="KAF8484459.1"/>
    </source>
</evidence>
<keyword evidence="5 10" id="KW-0347">Helicase</keyword>
<gene>
    <name evidence="15" type="ORF">DFH94DRAFT_643145</name>
</gene>
<keyword evidence="2" id="KW-0690">Ribosome biogenesis</keyword>
<feature type="short sequence motif" description="Q motif" evidence="9">
    <location>
        <begin position="121"/>
        <end position="149"/>
    </location>
</feature>
<dbReference type="GO" id="GO:0005829">
    <property type="term" value="C:cytosol"/>
    <property type="evidence" value="ECO:0007669"/>
    <property type="project" value="TreeGrafter"/>
</dbReference>
<feature type="domain" description="Helicase ATP-binding" evidence="12">
    <location>
        <begin position="152"/>
        <end position="324"/>
    </location>
</feature>
<comment type="subcellular location">
    <subcellularLocation>
        <location evidence="1">Nucleus</location>
    </subcellularLocation>
</comment>
<dbReference type="PROSITE" id="PS51194">
    <property type="entry name" value="HELICASE_CTER"/>
    <property type="match status" value="1"/>
</dbReference>
<dbReference type="AlphaFoldDB" id="A0A9P5N1Z8"/>
<feature type="domain" description="DEAD-box RNA helicase Q" evidence="14">
    <location>
        <begin position="121"/>
        <end position="149"/>
    </location>
</feature>
<evidence type="ECO:0000256" key="6">
    <source>
        <dbReference type="ARBA" id="ARBA00022840"/>
    </source>
</evidence>
<feature type="domain" description="Helicase C-terminal" evidence="13">
    <location>
        <begin position="377"/>
        <end position="537"/>
    </location>
</feature>
<dbReference type="Pfam" id="PF00271">
    <property type="entry name" value="Helicase_C"/>
    <property type="match status" value="1"/>
</dbReference>
<dbReference type="GO" id="GO:0016787">
    <property type="term" value="F:hydrolase activity"/>
    <property type="evidence" value="ECO:0007669"/>
    <property type="project" value="UniProtKB-KW"/>
</dbReference>
<name>A0A9P5N1Z8_9AGAM</name>
<evidence type="ECO:0000256" key="3">
    <source>
        <dbReference type="ARBA" id="ARBA00022741"/>
    </source>
</evidence>
<feature type="compositionally biased region" description="Acidic residues" evidence="11">
    <location>
        <begin position="33"/>
        <end position="45"/>
    </location>
</feature>
<organism evidence="15 16">
    <name type="scientific">Russula ochroleuca</name>
    <dbReference type="NCBI Taxonomy" id="152965"/>
    <lineage>
        <taxon>Eukaryota</taxon>
        <taxon>Fungi</taxon>
        <taxon>Dikarya</taxon>
        <taxon>Basidiomycota</taxon>
        <taxon>Agaricomycotina</taxon>
        <taxon>Agaricomycetes</taxon>
        <taxon>Russulales</taxon>
        <taxon>Russulaceae</taxon>
        <taxon>Russula</taxon>
    </lineage>
</organism>
<comment type="caution">
    <text evidence="15">The sequence shown here is derived from an EMBL/GenBank/DDBJ whole genome shotgun (WGS) entry which is preliminary data.</text>
</comment>
<dbReference type="InterPro" id="IPR001650">
    <property type="entry name" value="Helicase_C-like"/>
</dbReference>
<keyword evidence="7" id="KW-0694">RNA-binding</keyword>
<dbReference type="InterPro" id="IPR014014">
    <property type="entry name" value="RNA_helicase_DEAD_Q_motif"/>
</dbReference>
<evidence type="ECO:0000259" key="13">
    <source>
        <dbReference type="PROSITE" id="PS51194"/>
    </source>
</evidence>
<evidence type="ECO:0000256" key="9">
    <source>
        <dbReference type="PROSITE-ProRule" id="PRU00552"/>
    </source>
</evidence>
<sequence length="592" mass="65609">MTSKRRAPTTDDLLRMQEEPHKRHKQLSLAQRDEDEDNDTGEDDDHFGLEPEDRGVESDDSEWESGVDESTDSENGKGSPLLEHGRIGRLNESSSLLGSRVTVKPRVVRRRTLSPGAGKPVTFSSLGISPPLLSALSRMAIHAPTEIQQACMPPLLAGRDCIGNAKTGSGKTIAFALPILQKLSVDPYGIFALVLTPTRELAFQIAEQLVVLGSPLNARTAVIVGGMDMIAQAIELDNRPHVVIATPGRLVDHLRNSRAEWDLSRVKYLVLDEADRLLAPSFADDLAHIFGVLPKDRQTALFTATWTPSIDSIADAAPKPGKQKPFIHKITSTVETVETLKQYYMLVPSHIRESYLFYLLCNPPESIAHLRRQAPEPIKRSRATVHKKVSAKKKGSGAEFLQPPPTIIFCAKARTVAYITALLQTLAIRSTALHSRLTQRDRLTSLSLFRSSVIPVLVSTDVGARGLDIAEVAMIVNWDLPDEPEVYTHRVGRTARAGRSGIAFSFVSENDENRILKIEERIATRLAEMNLPEDKVLEKLNKVSTAKRQAYMVSKLHTVNCIDPKVVLQELFDTKFGQREKINKAKAARKHR</sequence>
<dbReference type="EMBL" id="WHVB01000003">
    <property type="protein sequence ID" value="KAF8484459.1"/>
    <property type="molecule type" value="Genomic_DNA"/>
</dbReference>
<keyword evidence="16" id="KW-1185">Reference proteome</keyword>
<evidence type="ECO:0000256" key="4">
    <source>
        <dbReference type="ARBA" id="ARBA00022801"/>
    </source>
</evidence>
<protein>
    <submittedName>
        <fullName evidence="15">P-loop containing nucleoside triphosphate hydrolase protein</fullName>
    </submittedName>
</protein>
<evidence type="ECO:0000256" key="7">
    <source>
        <dbReference type="ARBA" id="ARBA00022884"/>
    </source>
</evidence>
<evidence type="ECO:0000256" key="5">
    <source>
        <dbReference type="ARBA" id="ARBA00022806"/>
    </source>
</evidence>
<feature type="compositionally biased region" description="Basic and acidic residues" evidence="11">
    <location>
        <begin position="46"/>
        <end position="57"/>
    </location>
</feature>
<dbReference type="GO" id="GO:0005634">
    <property type="term" value="C:nucleus"/>
    <property type="evidence" value="ECO:0007669"/>
    <property type="project" value="UniProtKB-SubCell"/>
</dbReference>
<dbReference type="GO" id="GO:0003723">
    <property type="term" value="F:RNA binding"/>
    <property type="evidence" value="ECO:0007669"/>
    <property type="project" value="UniProtKB-KW"/>
</dbReference>
<dbReference type="CDD" id="cd18787">
    <property type="entry name" value="SF2_C_DEAD"/>
    <property type="match status" value="1"/>
</dbReference>
<dbReference type="InterPro" id="IPR027417">
    <property type="entry name" value="P-loop_NTPase"/>
</dbReference>
<dbReference type="GO" id="GO:0042254">
    <property type="term" value="P:ribosome biogenesis"/>
    <property type="evidence" value="ECO:0007669"/>
    <property type="project" value="UniProtKB-KW"/>
</dbReference>
<evidence type="ECO:0000256" key="1">
    <source>
        <dbReference type="ARBA" id="ARBA00004123"/>
    </source>
</evidence>
<dbReference type="SMART" id="SM00490">
    <property type="entry name" value="HELICc"/>
    <property type="match status" value="1"/>
</dbReference>
<evidence type="ECO:0000256" key="8">
    <source>
        <dbReference type="ARBA" id="ARBA00023242"/>
    </source>
</evidence>
<feature type="region of interest" description="Disordered" evidence="11">
    <location>
        <begin position="1"/>
        <end position="88"/>
    </location>
</feature>
<evidence type="ECO:0000256" key="10">
    <source>
        <dbReference type="RuleBase" id="RU000492"/>
    </source>
</evidence>
<evidence type="ECO:0000259" key="14">
    <source>
        <dbReference type="PROSITE" id="PS51195"/>
    </source>
</evidence>
<keyword evidence="3 10" id="KW-0547">Nucleotide-binding</keyword>
<dbReference type="PROSITE" id="PS51195">
    <property type="entry name" value="Q_MOTIF"/>
    <property type="match status" value="1"/>
</dbReference>
<evidence type="ECO:0000256" key="2">
    <source>
        <dbReference type="ARBA" id="ARBA00022517"/>
    </source>
</evidence>
<dbReference type="GO" id="GO:0005524">
    <property type="term" value="F:ATP binding"/>
    <property type="evidence" value="ECO:0007669"/>
    <property type="project" value="UniProtKB-KW"/>
</dbReference>
<dbReference type="SUPFAM" id="SSF52540">
    <property type="entry name" value="P-loop containing nucleoside triphosphate hydrolases"/>
    <property type="match status" value="2"/>
</dbReference>
<reference evidence="15" key="2">
    <citation type="journal article" date="2020" name="Nat. Commun.">
        <title>Large-scale genome sequencing of mycorrhizal fungi provides insights into the early evolution of symbiotic traits.</title>
        <authorList>
            <person name="Miyauchi S."/>
            <person name="Kiss E."/>
            <person name="Kuo A."/>
            <person name="Drula E."/>
            <person name="Kohler A."/>
            <person name="Sanchez-Garcia M."/>
            <person name="Morin E."/>
            <person name="Andreopoulos B."/>
            <person name="Barry K.W."/>
            <person name="Bonito G."/>
            <person name="Buee M."/>
            <person name="Carver A."/>
            <person name="Chen C."/>
            <person name="Cichocki N."/>
            <person name="Clum A."/>
            <person name="Culley D."/>
            <person name="Crous P.W."/>
            <person name="Fauchery L."/>
            <person name="Girlanda M."/>
            <person name="Hayes R.D."/>
            <person name="Keri Z."/>
            <person name="LaButti K."/>
            <person name="Lipzen A."/>
            <person name="Lombard V."/>
            <person name="Magnuson J."/>
            <person name="Maillard F."/>
            <person name="Murat C."/>
            <person name="Nolan M."/>
            <person name="Ohm R.A."/>
            <person name="Pangilinan J."/>
            <person name="Pereira M.F."/>
            <person name="Perotto S."/>
            <person name="Peter M."/>
            <person name="Pfister S."/>
            <person name="Riley R."/>
            <person name="Sitrit Y."/>
            <person name="Stielow J.B."/>
            <person name="Szollosi G."/>
            <person name="Zifcakova L."/>
            <person name="Stursova M."/>
            <person name="Spatafora J.W."/>
            <person name="Tedersoo L."/>
            <person name="Vaario L.M."/>
            <person name="Yamada A."/>
            <person name="Yan M."/>
            <person name="Wang P."/>
            <person name="Xu J."/>
            <person name="Bruns T."/>
            <person name="Baldrian P."/>
            <person name="Vilgalys R."/>
            <person name="Dunand C."/>
            <person name="Henrissat B."/>
            <person name="Grigoriev I.V."/>
            <person name="Hibbett D."/>
            <person name="Nagy L.G."/>
            <person name="Martin F.M."/>
        </authorList>
    </citation>
    <scope>NUCLEOTIDE SEQUENCE</scope>
    <source>
        <strain evidence="15">Prilba</strain>
    </source>
</reference>
<dbReference type="InterPro" id="IPR000629">
    <property type="entry name" value="RNA-helicase_DEAD-box_CS"/>
</dbReference>
<evidence type="ECO:0000259" key="12">
    <source>
        <dbReference type="PROSITE" id="PS51192"/>
    </source>
</evidence>
<dbReference type="Proteomes" id="UP000759537">
    <property type="component" value="Unassembled WGS sequence"/>
</dbReference>
<dbReference type="Pfam" id="PF00270">
    <property type="entry name" value="DEAD"/>
    <property type="match status" value="1"/>
</dbReference>
<keyword evidence="4 10" id="KW-0378">Hydrolase</keyword>
<dbReference type="PROSITE" id="PS00039">
    <property type="entry name" value="DEAD_ATP_HELICASE"/>
    <property type="match status" value="1"/>
</dbReference>
<dbReference type="SMART" id="SM00487">
    <property type="entry name" value="DEXDc"/>
    <property type="match status" value="1"/>
</dbReference>
<dbReference type="PANTHER" id="PTHR47959:SF24">
    <property type="entry name" value="ATP-DEPENDENT RNA HELICASE"/>
    <property type="match status" value="1"/>
</dbReference>
<dbReference type="InterPro" id="IPR014001">
    <property type="entry name" value="Helicase_ATP-bd"/>
</dbReference>
<dbReference type="GO" id="GO:0003724">
    <property type="term" value="F:RNA helicase activity"/>
    <property type="evidence" value="ECO:0007669"/>
    <property type="project" value="InterPro"/>
</dbReference>
<keyword evidence="6 10" id="KW-0067">ATP-binding</keyword>
<dbReference type="PANTHER" id="PTHR47959">
    <property type="entry name" value="ATP-DEPENDENT RNA HELICASE RHLE-RELATED"/>
    <property type="match status" value="1"/>
</dbReference>
<dbReference type="PROSITE" id="PS51192">
    <property type="entry name" value="HELICASE_ATP_BIND_1"/>
    <property type="match status" value="1"/>
</dbReference>
<proteinExistence type="inferred from homology"/>